<dbReference type="InterPro" id="IPR005064">
    <property type="entry name" value="BUG"/>
</dbReference>
<evidence type="ECO:0000256" key="1">
    <source>
        <dbReference type="ARBA" id="ARBA00006987"/>
    </source>
</evidence>
<accession>A0ABT8SEL6</accession>
<dbReference type="Proteomes" id="UP001169027">
    <property type="component" value="Unassembled WGS sequence"/>
</dbReference>
<dbReference type="EMBL" id="JAUKVY010000039">
    <property type="protein sequence ID" value="MDO1537370.1"/>
    <property type="molecule type" value="Genomic_DNA"/>
</dbReference>
<dbReference type="RefSeq" id="WP_301815752.1">
    <property type="nucleotide sequence ID" value="NZ_JAUJZH010000039.1"/>
</dbReference>
<gene>
    <name evidence="3" type="ORF">Q2T77_34480</name>
</gene>
<evidence type="ECO:0000313" key="3">
    <source>
        <dbReference type="EMBL" id="MDO1537370.1"/>
    </source>
</evidence>
<feature type="signal peptide" evidence="2">
    <location>
        <begin position="1"/>
        <end position="31"/>
    </location>
</feature>
<name>A0ABT8SEL6_9BURK</name>
<keyword evidence="2" id="KW-0732">Signal</keyword>
<keyword evidence="4" id="KW-1185">Reference proteome</keyword>
<dbReference type="Pfam" id="PF03401">
    <property type="entry name" value="TctC"/>
    <property type="match status" value="1"/>
</dbReference>
<dbReference type="SUPFAM" id="SSF53850">
    <property type="entry name" value="Periplasmic binding protein-like II"/>
    <property type="match status" value="1"/>
</dbReference>
<dbReference type="PIRSF" id="PIRSF017082">
    <property type="entry name" value="YflP"/>
    <property type="match status" value="1"/>
</dbReference>
<dbReference type="CDD" id="cd13578">
    <property type="entry name" value="PBP2_Bug27"/>
    <property type="match status" value="1"/>
</dbReference>
<dbReference type="InterPro" id="IPR042100">
    <property type="entry name" value="Bug_dom1"/>
</dbReference>
<evidence type="ECO:0000256" key="2">
    <source>
        <dbReference type="SAM" id="SignalP"/>
    </source>
</evidence>
<proteinExistence type="inferred from homology"/>
<evidence type="ECO:0000313" key="4">
    <source>
        <dbReference type="Proteomes" id="UP001169027"/>
    </source>
</evidence>
<protein>
    <submittedName>
        <fullName evidence="3">Tripartite tricarboxylate transporter substrate binding protein</fullName>
    </submittedName>
</protein>
<dbReference type="PANTHER" id="PTHR42928:SF5">
    <property type="entry name" value="BLR1237 PROTEIN"/>
    <property type="match status" value="1"/>
</dbReference>
<reference evidence="3" key="1">
    <citation type="submission" date="2023-06" db="EMBL/GenBank/DDBJ databases">
        <authorList>
            <person name="Jiang Y."/>
            <person name="Liu Q."/>
        </authorList>
    </citation>
    <scope>NUCLEOTIDE SEQUENCE</scope>
    <source>
        <strain evidence="3">CGMCC 1.12090</strain>
    </source>
</reference>
<feature type="chain" id="PRO_5046470178" evidence="2">
    <location>
        <begin position="32"/>
        <end position="329"/>
    </location>
</feature>
<dbReference type="Gene3D" id="3.40.190.150">
    <property type="entry name" value="Bordetella uptake gene, domain 1"/>
    <property type="match status" value="1"/>
</dbReference>
<dbReference type="PANTHER" id="PTHR42928">
    <property type="entry name" value="TRICARBOXYLATE-BINDING PROTEIN"/>
    <property type="match status" value="1"/>
</dbReference>
<dbReference type="Gene3D" id="3.40.190.10">
    <property type="entry name" value="Periplasmic binding protein-like II"/>
    <property type="match status" value="1"/>
</dbReference>
<comment type="caution">
    <text evidence="3">The sequence shown here is derived from an EMBL/GenBank/DDBJ whole genome shotgun (WGS) entry which is preliminary data.</text>
</comment>
<organism evidence="3 4">
    <name type="scientific">Variovorax ginsengisoli</name>
    <dbReference type="NCBI Taxonomy" id="363844"/>
    <lineage>
        <taxon>Bacteria</taxon>
        <taxon>Pseudomonadati</taxon>
        <taxon>Pseudomonadota</taxon>
        <taxon>Betaproteobacteria</taxon>
        <taxon>Burkholderiales</taxon>
        <taxon>Comamonadaceae</taxon>
        <taxon>Variovorax</taxon>
    </lineage>
</organism>
<sequence>MSDPRSTRWLAALARACLLSLGLAAGAQAWAQSYPNKPVHMVIPFPAGGALDILGRLIGERLSVQLKQPVLVENRAGAGGNVGAEYVARAAPDGYTILLGSNPLATTALYPNLSFDVLKDFAPVAYIGYAPLILVVAQDSPAKSLKDVIDAAKADPSKISFASAGSGSSGHMAAELLKSVSQANMLHVPYRGGAPALVDLIAGRVSFMLLDPPQSLPHIKSGRLRAIMVGSPGRFALLPEVQTAAEAGYPNLEPVVWWGFVAPAKTPRDIVLKLNAEIQIALADPGVRARLAELGVSSEPKTPEQFGAYVRTETLKWNDLIKKTNLRLE</sequence>
<comment type="similarity">
    <text evidence="1">Belongs to the UPF0065 (bug) family.</text>
</comment>